<dbReference type="AlphaFoldDB" id="A0A9P6GSE3"/>
<feature type="region of interest" description="Disordered" evidence="1">
    <location>
        <begin position="128"/>
        <end position="165"/>
    </location>
</feature>
<evidence type="ECO:0000313" key="3">
    <source>
        <dbReference type="Proteomes" id="UP000756921"/>
    </source>
</evidence>
<evidence type="ECO:0000313" key="2">
    <source>
        <dbReference type="EMBL" id="KAF9741017.1"/>
    </source>
</evidence>
<name>A0A9P6GSE3_9PLEO</name>
<keyword evidence="3" id="KW-1185">Reference proteome</keyword>
<sequence length="199" mass="20972">MADSQCSCGVGLRTWKSESAVKGGSRGSLRDGLRDEGMGGGPRVAHAGYYSAAARFGDCEGVYSAGARPHMNMGPGPRASHTQWGEDMSRALANRIRRCLASTAARGGSQPSPWDGPLDALRSTYTSIEDEDCPPRTSGSHRIRGTGGTGLQNHASLSSEQDGTTRAAVVESEFVFLSVPLPPQPPRYGNPRLGRISLA</sequence>
<accession>A0A9P6GSE3</accession>
<evidence type="ECO:0000256" key="1">
    <source>
        <dbReference type="SAM" id="MobiDB-lite"/>
    </source>
</evidence>
<proteinExistence type="predicted"/>
<gene>
    <name evidence="2" type="ORF">PMIN01_00556</name>
</gene>
<feature type="compositionally biased region" description="Polar residues" evidence="1">
    <location>
        <begin position="151"/>
        <end position="164"/>
    </location>
</feature>
<protein>
    <submittedName>
        <fullName evidence="2">Uncharacterized protein</fullName>
    </submittedName>
</protein>
<dbReference type="Proteomes" id="UP000756921">
    <property type="component" value="Unassembled WGS sequence"/>
</dbReference>
<reference evidence="2" key="1">
    <citation type="journal article" date="2020" name="Mol. Plant Microbe Interact.">
        <title>Genome Sequence of the Biocontrol Agent Coniothyrium minitans strain Conio (IMI 134523).</title>
        <authorList>
            <person name="Patel D."/>
            <person name="Shittu T.A."/>
            <person name="Baroncelli R."/>
            <person name="Muthumeenakshi S."/>
            <person name="Osborne T.H."/>
            <person name="Janganan T.K."/>
            <person name="Sreenivasaprasad S."/>
        </authorList>
    </citation>
    <scope>NUCLEOTIDE SEQUENCE</scope>
    <source>
        <strain evidence="2">Conio</strain>
    </source>
</reference>
<organism evidence="2 3">
    <name type="scientific">Paraphaeosphaeria minitans</name>
    <dbReference type="NCBI Taxonomy" id="565426"/>
    <lineage>
        <taxon>Eukaryota</taxon>
        <taxon>Fungi</taxon>
        <taxon>Dikarya</taxon>
        <taxon>Ascomycota</taxon>
        <taxon>Pezizomycotina</taxon>
        <taxon>Dothideomycetes</taxon>
        <taxon>Pleosporomycetidae</taxon>
        <taxon>Pleosporales</taxon>
        <taxon>Massarineae</taxon>
        <taxon>Didymosphaeriaceae</taxon>
        <taxon>Paraphaeosphaeria</taxon>
    </lineage>
</organism>
<comment type="caution">
    <text evidence="2">The sequence shown here is derived from an EMBL/GenBank/DDBJ whole genome shotgun (WGS) entry which is preliminary data.</text>
</comment>
<dbReference type="EMBL" id="WJXW01000001">
    <property type="protein sequence ID" value="KAF9741017.1"/>
    <property type="molecule type" value="Genomic_DNA"/>
</dbReference>